<evidence type="ECO:0000313" key="4">
    <source>
        <dbReference type="EMBL" id="TBU81648.1"/>
    </source>
</evidence>
<name>A0A4Q9QPW2_9GAMM</name>
<protein>
    <recommendedName>
        <fullName evidence="3">Cytokinin riboside 5'-monophosphate phosphoribohydrolase</fullName>
        <ecNumber evidence="3">3.2.2.n1</ecNumber>
    </recommendedName>
</protein>
<dbReference type="NCBIfam" id="TIGR00730">
    <property type="entry name" value="Rossman fold protein, TIGR00730 family"/>
    <property type="match status" value="1"/>
</dbReference>
<dbReference type="GO" id="GO:0005829">
    <property type="term" value="C:cytosol"/>
    <property type="evidence" value="ECO:0007669"/>
    <property type="project" value="TreeGrafter"/>
</dbReference>
<reference evidence="4 5" key="1">
    <citation type="submission" date="2018-06" db="EMBL/GenBank/DDBJ databases">
        <title>Three novel Pseudomonas species isolated from symptomatic oak.</title>
        <authorList>
            <person name="Bueno-Gonzalez V."/>
            <person name="Brady C."/>
        </authorList>
    </citation>
    <scope>NUCLEOTIDE SEQUENCE [LARGE SCALE GENOMIC DNA]</scope>
    <source>
        <strain evidence="4 5">P9A</strain>
    </source>
</reference>
<dbReference type="OrthoDB" id="9801098at2"/>
<comment type="catalytic activity">
    <reaction evidence="1">
        <text>AMP + H2O = D-ribose 5-phosphate + adenine</text>
        <dbReference type="Rhea" id="RHEA:20129"/>
        <dbReference type="ChEBI" id="CHEBI:15377"/>
        <dbReference type="ChEBI" id="CHEBI:16708"/>
        <dbReference type="ChEBI" id="CHEBI:78346"/>
        <dbReference type="ChEBI" id="CHEBI:456215"/>
        <dbReference type="EC" id="3.2.2.4"/>
    </reaction>
</comment>
<evidence type="ECO:0000256" key="1">
    <source>
        <dbReference type="ARBA" id="ARBA00000274"/>
    </source>
</evidence>
<dbReference type="GO" id="GO:0009691">
    <property type="term" value="P:cytokinin biosynthetic process"/>
    <property type="evidence" value="ECO:0007669"/>
    <property type="project" value="UniProtKB-UniRule"/>
</dbReference>
<dbReference type="Proteomes" id="UP000292302">
    <property type="component" value="Unassembled WGS sequence"/>
</dbReference>
<dbReference type="Gene3D" id="3.40.50.450">
    <property type="match status" value="1"/>
</dbReference>
<keyword evidence="5" id="KW-1185">Reference proteome</keyword>
<dbReference type="EC" id="3.2.2.n1" evidence="3"/>
<dbReference type="EMBL" id="QJUI01000005">
    <property type="protein sequence ID" value="TBU81648.1"/>
    <property type="molecule type" value="Genomic_DNA"/>
</dbReference>
<dbReference type="RefSeq" id="WP_131179446.1">
    <property type="nucleotide sequence ID" value="NZ_QJUI01000005.1"/>
</dbReference>
<proteinExistence type="inferred from homology"/>
<dbReference type="PANTHER" id="PTHR31223:SF70">
    <property type="entry name" value="LOG FAMILY PROTEIN YJL055W"/>
    <property type="match status" value="1"/>
</dbReference>
<keyword evidence="3" id="KW-0378">Hydrolase</keyword>
<dbReference type="GO" id="GO:0008714">
    <property type="term" value="F:AMP nucleosidase activity"/>
    <property type="evidence" value="ECO:0007669"/>
    <property type="project" value="UniProtKB-EC"/>
</dbReference>
<dbReference type="InterPro" id="IPR031100">
    <property type="entry name" value="LOG_fam"/>
</dbReference>
<evidence type="ECO:0000256" key="3">
    <source>
        <dbReference type="RuleBase" id="RU363015"/>
    </source>
</evidence>
<dbReference type="SUPFAM" id="SSF102405">
    <property type="entry name" value="MCP/YpsA-like"/>
    <property type="match status" value="1"/>
</dbReference>
<dbReference type="Pfam" id="PF03641">
    <property type="entry name" value="Lysine_decarbox"/>
    <property type="match status" value="1"/>
</dbReference>
<evidence type="ECO:0000256" key="2">
    <source>
        <dbReference type="ARBA" id="ARBA00006763"/>
    </source>
</evidence>
<accession>A0A4Q9QPW2</accession>
<dbReference type="InterPro" id="IPR005269">
    <property type="entry name" value="LOG"/>
</dbReference>
<dbReference type="PANTHER" id="PTHR31223">
    <property type="entry name" value="LOG FAMILY PROTEIN YJL055W"/>
    <property type="match status" value="1"/>
</dbReference>
<gene>
    <name evidence="4" type="ORF">DNK06_07695</name>
</gene>
<comment type="caution">
    <text evidence="4">The sequence shown here is derived from an EMBL/GenBank/DDBJ whole genome shotgun (WGS) entry which is preliminary data.</text>
</comment>
<dbReference type="AlphaFoldDB" id="A0A4Q9QPW2"/>
<dbReference type="FunFam" id="3.40.50.450:FF:000012">
    <property type="entry name" value="LOG family protein YvdD"/>
    <property type="match status" value="1"/>
</dbReference>
<sequence>MRLCIFCGSNAGRDPIYIEAATRLGQTLAKAGIGLVYGGASVGLMGAVANAALEAGGEVIGVIPRSLWEKEVAHTGLEDLRIVDSMHQRKALMAELSDGFIALPGGVGTLEELFEVWTWAQLGHHQKPCALLNINGYYDRLAAFLDHMVDEAFVKAPHREMLIVEQDINALLAAIDRYEAPQVGKWIGRQET</sequence>
<evidence type="ECO:0000313" key="5">
    <source>
        <dbReference type="Proteomes" id="UP000292302"/>
    </source>
</evidence>
<organism evidence="4 5">
    <name type="scientific">Phytopseudomonas daroniae</name>
    <dbReference type="NCBI Taxonomy" id="2487519"/>
    <lineage>
        <taxon>Bacteria</taxon>
        <taxon>Pseudomonadati</taxon>
        <taxon>Pseudomonadota</taxon>
        <taxon>Gammaproteobacteria</taxon>
        <taxon>Pseudomonadales</taxon>
        <taxon>Pseudomonadaceae</taxon>
        <taxon>Phytopseudomonas</taxon>
    </lineage>
</organism>
<keyword evidence="3" id="KW-0203">Cytokinin biosynthesis</keyword>
<comment type="similarity">
    <text evidence="2 3">Belongs to the LOG family.</text>
</comment>